<sequence length="253" mass="28307">MPPPMMMASTFGKRFLITPILSDTLAPPKMATKGRLGLVRAPPITEISFSIRNPHTAGRNFATPSVEAWARWADPKASLTYISARSASDLAKVGSFFSSSLWKRTFSSSMTSESFRAEESAFASSPITSFAILTFVFKSSLRRFATGFKEYFSEYSPLGLPRWEQRITFAPLSIRYRMVGREPTSLVSSVICCFSSSGTLKSHRSRTFFPVTSISFIDFLFIQVLLCTQAAKTGRHPKFHIPVYFIIITNVFQ</sequence>
<name>A0A645EW19_9ZZZZ</name>
<dbReference type="AlphaFoldDB" id="A0A645EW19"/>
<dbReference type="EMBL" id="VSSQ01051547">
    <property type="protein sequence ID" value="MPN05640.1"/>
    <property type="molecule type" value="Genomic_DNA"/>
</dbReference>
<organism evidence="1">
    <name type="scientific">bioreactor metagenome</name>
    <dbReference type="NCBI Taxonomy" id="1076179"/>
    <lineage>
        <taxon>unclassified sequences</taxon>
        <taxon>metagenomes</taxon>
        <taxon>ecological metagenomes</taxon>
    </lineage>
</organism>
<proteinExistence type="predicted"/>
<accession>A0A645EW19</accession>
<comment type="caution">
    <text evidence="1">The sequence shown here is derived from an EMBL/GenBank/DDBJ whole genome shotgun (WGS) entry which is preliminary data.</text>
</comment>
<protein>
    <submittedName>
        <fullName evidence="1">Uncharacterized protein</fullName>
    </submittedName>
</protein>
<evidence type="ECO:0000313" key="1">
    <source>
        <dbReference type="EMBL" id="MPN05640.1"/>
    </source>
</evidence>
<reference evidence="1" key="1">
    <citation type="submission" date="2019-08" db="EMBL/GenBank/DDBJ databases">
        <authorList>
            <person name="Kucharzyk K."/>
            <person name="Murdoch R.W."/>
            <person name="Higgins S."/>
            <person name="Loffler F."/>
        </authorList>
    </citation>
    <scope>NUCLEOTIDE SEQUENCE</scope>
</reference>
<gene>
    <name evidence="1" type="ORF">SDC9_152891</name>
</gene>